<organism evidence="2 3">
    <name type="scientific">Vibrio kanaloae</name>
    <dbReference type="NCBI Taxonomy" id="170673"/>
    <lineage>
        <taxon>Bacteria</taxon>
        <taxon>Pseudomonadati</taxon>
        <taxon>Pseudomonadota</taxon>
        <taxon>Gammaproteobacteria</taxon>
        <taxon>Vibrionales</taxon>
        <taxon>Vibrionaceae</taxon>
        <taxon>Vibrio</taxon>
    </lineage>
</organism>
<dbReference type="RefSeq" id="WP_017058586.1">
    <property type="nucleotide sequence ID" value="NZ_JBGONX010000007.1"/>
</dbReference>
<gene>
    <name evidence="2" type="primary">gpM</name>
    <name evidence="2" type="ORF">ACED24_06810</name>
</gene>
<keyword evidence="3" id="KW-1185">Reference proteome</keyword>
<name>A0ABV4LEJ1_9VIBR</name>
<reference evidence="2 3" key="1">
    <citation type="submission" date="2024-06" db="EMBL/GenBank/DDBJ databases">
        <authorList>
            <person name="Steensen K."/>
            <person name="Seneca J."/>
            <person name="Bartlau N."/>
            <person name="Yu A.X."/>
            <person name="Polz M.F."/>
        </authorList>
    </citation>
    <scope>NUCLEOTIDE SEQUENCE [LARGE SCALE GENOMIC DNA]</scope>
    <source>
        <strain evidence="2 3">5S240</strain>
    </source>
</reference>
<proteinExistence type="predicted"/>
<dbReference type="InterPro" id="IPR010270">
    <property type="entry name" value="Phage_P2_GpM"/>
</dbReference>
<comment type="caution">
    <text evidence="2">The sequence shown here is derived from an EMBL/GenBank/DDBJ whole genome shotgun (WGS) entry which is preliminary data.</text>
</comment>
<dbReference type="Proteomes" id="UP001569177">
    <property type="component" value="Unassembled WGS sequence"/>
</dbReference>
<dbReference type="Pfam" id="PF05944">
    <property type="entry name" value="Phage_term_smal"/>
    <property type="match status" value="1"/>
</dbReference>
<feature type="region of interest" description="Disordered" evidence="1">
    <location>
        <begin position="1"/>
        <end position="24"/>
    </location>
</feature>
<evidence type="ECO:0000313" key="3">
    <source>
        <dbReference type="Proteomes" id="UP001569177"/>
    </source>
</evidence>
<dbReference type="EMBL" id="JBGOOJ010000004">
    <property type="protein sequence ID" value="MEZ8089756.1"/>
    <property type="molecule type" value="Genomic_DNA"/>
</dbReference>
<protein>
    <submittedName>
        <fullName evidence="2">Phage terminase small subunit</fullName>
    </submittedName>
</protein>
<evidence type="ECO:0000313" key="2">
    <source>
        <dbReference type="EMBL" id="MEZ8089756.1"/>
    </source>
</evidence>
<evidence type="ECO:0000256" key="1">
    <source>
        <dbReference type="SAM" id="MobiDB-lite"/>
    </source>
</evidence>
<sequence length="245" mass="28200">MASPLAKLRQEALAKQQKKSSPEKQFVANPNSLHLLLSELESDLKVLKTFNRTDEKVNHKREVLVPKYRQAIEEYLAGDEQFDNPLFTQMVIWLFDIEDLETAIEWCDIAIERGLDTPERFKRDFATFCADEVLKWSERMASYGHSIEPYFNHVFANLTPDENGEKPKWAITEKLSAKWFKFAGLYLLRNEKGDVHAGSVGDTETLEKAKNFLLKAQDEHPAIGVKTMIDKIEQRIRALESGDNL</sequence>
<accession>A0ABV4LEJ1</accession>